<organism evidence="3 4">
    <name type="scientific">Aedes albopictus</name>
    <name type="common">Asian tiger mosquito</name>
    <name type="synonym">Stegomyia albopicta</name>
    <dbReference type="NCBI Taxonomy" id="7160"/>
    <lineage>
        <taxon>Eukaryota</taxon>
        <taxon>Metazoa</taxon>
        <taxon>Ecdysozoa</taxon>
        <taxon>Arthropoda</taxon>
        <taxon>Hexapoda</taxon>
        <taxon>Insecta</taxon>
        <taxon>Pterygota</taxon>
        <taxon>Neoptera</taxon>
        <taxon>Endopterygota</taxon>
        <taxon>Diptera</taxon>
        <taxon>Nematocera</taxon>
        <taxon>Culicoidea</taxon>
        <taxon>Culicidae</taxon>
        <taxon>Culicinae</taxon>
        <taxon>Aedini</taxon>
        <taxon>Aedes</taxon>
        <taxon>Stegomyia</taxon>
    </lineage>
</organism>
<dbReference type="GeneID" id="134286825"/>
<reference evidence="3" key="2">
    <citation type="submission" date="2025-05" db="UniProtKB">
        <authorList>
            <consortium name="EnsemblMetazoa"/>
        </authorList>
    </citation>
    <scope>IDENTIFICATION</scope>
    <source>
        <strain evidence="3">Foshan</strain>
    </source>
</reference>
<keyword evidence="4" id="KW-1185">Reference proteome</keyword>
<dbReference type="InterPro" id="IPR009072">
    <property type="entry name" value="Histone-fold"/>
</dbReference>
<dbReference type="Gene3D" id="1.10.20.10">
    <property type="entry name" value="Histone, subunit A"/>
    <property type="match status" value="2"/>
</dbReference>
<dbReference type="Proteomes" id="UP000069940">
    <property type="component" value="Unassembled WGS sequence"/>
</dbReference>
<dbReference type="InterPro" id="IPR000164">
    <property type="entry name" value="Histone_H3/CENP-A"/>
</dbReference>
<dbReference type="EnsemblMetazoa" id="AALFPA23_024620.R36698">
    <property type="protein sequence ID" value="AALFPA23_024620.P36698"/>
    <property type="gene ID" value="AALFPA23_024620"/>
</dbReference>
<evidence type="ECO:0000256" key="1">
    <source>
        <dbReference type="ARBA" id="ARBA00010343"/>
    </source>
</evidence>
<protein>
    <recommendedName>
        <fullName evidence="2">Core Histone H2A/H2B/H3 domain-containing protein</fullName>
    </recommendedName>
</protein>
<comment type="similarity">
    <text evidence="1">Belongs to the histone H3 family.</text>
</comment>
<evidence type="ECO:0000313" key="4">
    <source>
        <dbReference type="Proteomes" id="UP000069940"/>
    </source>
</evidence>
<dbReference type="RefSeq" id="XP_062704491.1">
    <property type="nucleotide sequence ID" value="XM_062848507.1"/>
</dbReference>
<dbReference type="SMART" id="SM00428">
    <property type="entry name" value="H3"/>
    <property type="match status" value="1"/>
</dbReference>
<dbReference type="InterPro" id="IPR007125">
    <property type="entry name" value="H2A/H2B/H3"/>
</dbReference>
<accession>A0ABM2A5D3</accession>
<feature type="domain" description="Core Histone H2A/H2B/H3" evidence="2">
    <location>
        <begin position="86"/>
        <end position="113"/>
    </location>
</feature>
<sequence length="117" mass="13600">MSLNFARWFGEGALKEECVLVPVWLLSGRYFDRHEAVKASSKHLVTKAARKSIPWTDAVKKPHCYRPGTVAPREIRHRLHRVADPLFEDTNLCATHTKRVTIMLKDIQLARRIRERV</sequence>
<evidence type="ECO:0000259" key="2">
    <source>
        <dbReference type="Pfam" id="PF00125"/>
    </source>
</evidence>
<name>A0ABM2A5D3_AEDAL</name>
<dbReference type="SUPFAM" id="SSF47113">
    <property type="entry name" value="Histone-fold"/>
    <property type="match status" value="1"/>
</dbReference>
<dbReference type="PRINTS" id="PR00622">
    <property type="entry name" value="HISTONEH3"/>
</dbReference>
<evidence type="ECO:0000313" key="3">
    <source>
        <dbReference type="EnsemblMetazoa" id="AALFPA23_024620.P36698"/>
    </source>
</evidence>
<dbReference type="PANTHER" id="PTHR11426">
    <property type="entry name" value="HISTONE H3"/>
    <property type="match status" value="1"/>
</dbReference>
<dbReference type="Pfam" id="PF00125">
    <property type="entry name" value="Histone"/>
    <property type="match status" value="1"/>
</dbReference>
<reference evidence="4" key="1">
    <citation type="journal article" date="2015" name="Proc. Natl. Acad. Sci. U.S.A.">
        <title>Genome sequence of the Asian Tiger mosquito, Aedes albopictus, reveals insights into its biology, genetics, and evolution.</title>
        <authorList>
            <person name="Chen X.G."/>
            <person name="Jiang X."/>
            <person name="Gu J."/>
            <person name="Xu M."/>
            <person name="Wu Y."/>
            <person name="Deng Y."/>
            <person name="Zhang C."/>
            <person name="Bonizzoni M."/>
            <person name="Dermauw W."/>
            <person name="Vontas J."/>
            <person name="Armbruster P."/>
            <person name="Huang X."/>
            <person name="Yang Y."/>
            <person name="Zhang H."/>
            <person name="He W."/>
            <person name="Peng H."/>
            <person name="Liu Y."/>
            <person name="Wu K."/>
            <person name="Chen J."/>
            <person name="Lirakis M."/>
            <person name="Topalis P."/>
            <person name="Van Leeuwen T."/>
            <person name="Hall A.B."/>
            <person name="Jiang X."/>
            <person name="Thorpe C."/>
            <person name="Mueller R.L."/>
            <person name="Sun C."/>
            <person name="Waterhouse R.M."/>
            <person name="Yan G."/>
            <person name="Tu Z.J."/>
            <person name="Fang X."/>
            <person name="James A.A."/>
        </authorList>
    </citation>
    <scope>NUCLEOTIDE SEQUENCE [LARGE SCALE GENOMIC DNA]</scope>
    <source>
        <strain evidence="4">Foshan</strain>
    </source>
</reference>
<proteinExistence type="inferred from homology"/>